<dbReference type="InterPro" id="IPR052908">
    <property type="entry name" value="AP-4-A_phosphorylase"/>
</dbReference>
<dbReference type="Gene3D" id="3.30.428.10">
    <property type="entry name" value="HIT-like"/>
    <property type="match status" value="1"/>
</dbReference>
<evidence type="ECO:0000259" key="1">
    <source>
        <dbReference type="PROSITE" id="PS51084"/>
    </source>
</evidence>
<dbReference type="InterPro" id="IPR019808">
    <property type="entry name" value="Histidine_triad_CS"/>
</dbReference>
<name>A0A0W8FHI5_9ZZZZ</name>
<feature type="domain" description="HIT" evidence="1">
    <location>
        <begin position="4"/>
        <end position="110"/>
    </location>
</feature>
<dbReference type="PROSITE" id="PS51084">
    <property type="entry name" value="HIT_2"/>
    <property type="match status" value="1"/>
</dbReference>
<keyword evidence="2" id="KW-0378">Hydrolase</keyword>
<dbReference type="EMBL" id="LNQE01001201">
    <property type="protein sequence ID" value="KUG20351.1"/>
    <property type="molecule type" value="Genomic_DNA"/>
</dbReference>
<gene>
    <name evidence="2" type="ORF">ASZ90_009913</name>
</gene>
<comment type="caution">
    <text evidence="2">The sequence shown here is derived from an EMBL/GenBank/DDBJ whole genome shotgun (WGS) entry which is preliminary data.</text>
</comment>
<dbReference type="Pfam" id="PF01230">
    <property type="entry name" value="HIT"/>
    <property type="match status" value="1"/>
</dbReference>
<dbReference type="PANTHER" id="PTHR42997:SF1">
    <property type="entry name" value="AP-4-A PHOSPHORYLASE"/>
    <property type="match status" value="1"/>
</dbReference>
<dbReference type="AlphaFoldDB" id="A0A0W8FHI5"/>
<evidence type="ECO:0000313" key="2">
    <source>
        <dbReference type="EMBL" id="KUG20351.1"/>
    </source>
</evidence>
<dbReference type="PRINTS" id="PR00332">
    <property type="entry name" value="HISTRIAD"/>
</dbReference>
<dbReference type="PROSITE" id="PS00892">
    <property type="entry name" value="HIT_1"/>
    <property type="match status" value="1"/>
</dbReference>
<dbReference type="SUPFAM" id="SSF54197">
    <property type="entry name" value="HIT-like"/>
    <property type="match status" value="1"/>
</dbReference>
<sequence length="128" mass="14384">MASEDCPFCNPRKEDLLLENELCYARYDASPVNPGHLLVIPFRHVASYFDTTASEKQAFARLIDDCRRFLDARFNPDGYNIGVNVGEVAGQSIMHMHIHMIPRYRGDTASPGGGVRGVIPEKREYPCP</sequence>
<organism evidence="2">
    <name type="scientific">hydrocarbon metagenome</name>
    <dbReference type="NCBI Taxonomy" id="938273"/>
    <lineage>
        <taxon>unclassified sequences</taxon>
        <taxon>metagenomes</taxon>
        <taxon>ecological metagenomes</taxon>
    </lineage>
</organism>
<reference evidence="2" key="1">
    <citation type="journal article" date="2015" name="Proc. Natl. Acad. Sci. U.S.A.">
        <title>Networks of energetic and metabolic interactions define dynamics in microbial communities.</title>
        <authorList>
            <person name="Embree M."/>
            <person name="Liu J.K."/>
            <person name="Al-Bassam M.M."/>
            <person name="Zengler K."/>
        </authorList>
    </citation>
    <scope>NUCLEOTIDE SEQUENCE</scope>
</reference>
<dbReference type="PANTHER" id="PTHR42997">
    <property type="entry name" value="HIT FAMILY HYDROLASE"/>
    <property type="match status" value="1"/>
</dbReference>
<dbReference type="InterPro" id="IPR036265">
    <property type="entry name" value="HIT-like_sf"/>
</dbReference>
<protein>
    <submittedName>
        <fullName evidence="2">Hit family hydrolase</fullName>
    </submittedName>
</protein>
<accession>A0A0W8FHI5</accession>
<dbReference type="InterPro" id="IPR001310">
    <property type="entry name" value="Histidine_triad_HIT"/>
</dbReference>
<dbReference type="GO" id="GO:0016787">
    <property type="term" value="F:hydrolase activity"/>
    <property type="evidence" value="ECO:0007669"/>
    <property type="project" value="UniProtKB-KW"/>
</dbReference>
<proteinExistence type="predicted"/>
<dbReference type="InterPro" id="IPR011146">
    <property type="entry name" value="HIT-like"/>
</dbReference>